<evidence type="ECO:0000256" key="1">
    <source>
        <dbReference type="SAM" id="SignalP"/>
    </source>
</evidence>
<dbReference type="InterPro" id="IPR006869">
    <property type="entry name" value="DUF547"/>
</dbReference>
<gene>
    <name evidence="3" type="ORF">LG649_07345</name>
</gene>
<evidence type="ECO:0000259" key="2">
    <source>
        <dbReference type="Pfam" id="PF04784"/>
    </source>
</evidence>
<organism evidence="3 4">
    <name type="scientific">Neotamlana laminarinivorans</name>
    <dbReference type="NCBI Taxonomy" id="2883124"/>
    <lineage>
        <taxon>Bacteria</taxon>
        <taxon>Pseudomonadati</taxon>
        <taxon>Bacteroidota</taxon>
        <taxon>Flavobacteriia</taxon>
        <taxon>Flavobacteriales</taxon>
        <taxon>Flavobacteriaceae</taxon>
        <taxon>Neotamlana</taxon>
    </lineage>
</organism>
<dbReference type="PANTHER" id="PTHR46361:SF3">
    <property type="entry name" value="ELECTRON CARRIER_ PROTEIN DISULFIDE OXIDOREDUCTASE"/>
    <property type="match status" value="1"/>
</dbReference>
<dbReference type="EMBL" id="JAJAPW010000003">
    <property type="protein sequence ID" value="MCB4798653.1"/>
    <property type="molecule type" value="Genomic_DNA"/>
</dbReference>
<dbReference type="AlphaFoldDB" id="A0A9X1HYV4"/>
<keyword evidence="1" id="KW-0732">Signal</keyword>
<feature type="domain" description="DUF547" evidence="2">
    <location>
        <begin position="66"/>
        <end position="170"/>
    </location>
</feature>
<dbReference type="PANTHER" id="PTHR46361">
    <property type="entry name" value="ELECTRON CARRIER/ PROTEIN DISULFIDE OXIDOREDUCTASE"/>
    <property type="match status" value="1"/>
</dbReference>
<dbReference type="Pfam" id="PF04784">
    <property type="entry name" value="DUF547"/>
    <property type="match status" value="1"/>
</dbReference>
<protein>
    <submittedName>
        <fullName evidence="3">DUF547 domain-containing protein</fullName>
    </submittedName>
</protein>
<comment type="caution">
    <text evidence="3">The sequence shown here is derived from an EMBL/GenBank/DDBJ whole genome shotgun (WGS) entry which is preliminary data.</text>
</comment>
<reference evidence="3" key="1">
    <citation type="submission" date="2021-10" db="EMBL/GenBank/DDBJ databases">
        <title>Tamlana sargassums sp. nov., and Tamlana laminarinivorans sp. nov., two new bacteria isolated from the brown alga.</title>
        <authorList>
            <person name="Li J."/>
        </authorList>
    </citation>
    <scope>NUCLEOTIDE SEQUENCE</scope>
    <source>
        <strain evidence="3">PT2-4</strain>
    </source>
</reference>
<feature type="chain" id="PRO_5040886848" evidence="1">
    <location>
        <begin position="18"/>
        <end position="231"/>
    </location>
</feature>
<evidence type="ECO:0000313" key="3">
    <source>
        <dbReference type="EMBL" id="MCB4798653.1"/>
    </source>
</evidence>
<name>A0A9X1HYV4_9FLAO</name>
<evidence type="ECO:0000313" key="4">
    <source>
        <dbReference type="Proteomes" id="UP001139199"/>
    </source>
</evidence>
<keyword evidence="4" id="KW-1185">Reference proteome</keyword>
<accession>A0A9X1HYV4</accession>
<dbReference type="Proteomes" id="UP001139199">
    <property type="component" value="Unassembled WGS sequence"/>
</dbReference>
<dbReference type="RefSeq" id="WP_226542849.1">
    <property type="nucleotide sequence ID" value="NZ_JAJAPW010000003.1"/>
</dbReference>
<proteinExistence type="predicted"/>
<sequence length="231" mass="27122">MKHLYLLLILFSLNGIAQTFDFTKYNDFLKDHVSSKGVVDYDKVIKNMDDLNAITKSFSKISPNASWSQSEYKAFWINLYNANLVKILAENYPIKSITYIEDYLKKDNVEFNGTKISLDFIKDEIIRKIEDPRVHFALFTTAISSPILSREAYSMDNVEVELNFATMNFLNDETKNKIGPKYCKVSKIFFWYIKDFGGDKQSVIEFIKNYNKEITINSTIDYMDYNWNLYH</sequence>
<feature type="signal peptide" evidence="1">
    <location>
        <begin position="1"/>
        <end position="17"/>
    </location>
</feature>